<dbReference type="InterPro" id="IPR038346">
    <property type="entry name" value="DrrA_PI4P-bd_sf"/>
</dbReference>
<proteinExistence type="predicted"/>
<dbReference type="SUPFAM" id="SSF56219">
    <property type="entry name" value="DNase I-like"/>
    <property type="match status" value="1"/>
</dbReference>
<feature type="region of interest" description="Disordered" evidence="1">
    <location>
        <begin position="242"/>
        <end position="263"/>
    </location>
</feature>
<feature type="region of interest" description="Disordered" evidence="1">
    <location>
        <begin position="388"/>
        <end position="413"/>
    </location>
</feature>
<keyword evidence="4" id="KW-1185">Reference proteome</keyword>
<dbReference type="Gene3D" id="1.20.1280.280">
    <property type="match status" value="1"/>
</dbReference>
<evidence type="ECO:0000256" key="1">
    <source>
        <dbReference type="SAM" id="MobiDB-lite"/>
    </source>
</evidence>
<feature type="compositionally biased region" description="Polar residues" evidence="1">
    <location>
        <begin position="242"/>
        <end position="256"/>
    </location>
</feature>
<name>A0ABS1WDE7_9GAMM</name>
<comment type="caution">
    <text evidence="3">The sequence shown here is derived from an EMBL/GenBank/DDBJ whole genome shotgun (WGS) entry which is preliminary data.</text>
</comment>
<evidence type="ECO:0000259" key="2">
    <source>
        <dbReference type="Pfam" id="PF14860"/>
    </source>
</evidence>
<reference evidence="3 4" key="1">
    <citation type="submission" date="2020-12" db="EMBL/GenBank/DDBJ databases">
        <title>WGS of Legionella: environmental sample.</title>
        <authorList>
            <person name="Cristino S."/>
            <person name="Girolamini L."/>
            <person name="Salaris S."/>
            <person name="Pascale M.R."/>
            <person name="Mazzotta M."/>
            <person name="Orsini M."/>
            <person name="Grottola A."/>
        </authorList>
    </citation>
    <scope>NUCLEOTIDE SEQUENCE [LARGE SCALE GENOMIC DNA]</scope>
    <source>
        <strain evidence="3 4">30cs62</strain>
    </source>
</reference>
<evidence type="ECO:0000313" key="4">
    <source>
        <dbReference type="Proteomes" id="UP000809910"/>
    </source>
</evidence>
<protein>
    <recommendedName>
        <fullName evidence="2">DrrA phosphatidylinositol 4-phosphate binding domain-containing protein</fullName>
    </recommendedName>
</protein>
<dbReference type="Gene3D" id="3.60.10.10">
    <property type="entry name" value="Endonuclease/exonuclease/phosphatase"/>
    <property type="match status" value="1"/>
</dbReference>
<evidence type="ECO:0000313" key="3">
    <source>
        <dbReference type="EMBL" id="MBL7527381.1"/>
    </source>
</evidence>
<sequence length="533" mass="60565">MSDFIPVLSDHAYQSTEFLSINPEDNSVQIQLSVGTWNIQDKCFSKANHVTQAYANNPYDADETQANYEVRKRAQFNKIEANISNGGDDIVFLQEVDFLFGKQNLGLKNEFQQMLKRHGYELVFTQRPSDPNRTQQPMAMIYNTNKLRLNSSQGVFPAPPDANGKQKYRGYETTFTLKDGSNRKVVATNLHLLYGHDYKNEIEEYQRTMEQRGVLSVMGGDTNNVQNSNLNTALGDWSASTNISRDPQTNQLTTAHSDPGKPGQRIQKAYDRFFGVPSAGNYLKTQPTQRSEQVVLNSTGEAEFKPFTKFPVSLSRVNERWRRGKDIIAELELVYSKTRTLPERHELLQEMSDVIQFKNLKPANCFTNSLILEDYRSFIFKQKHDFSKDNGSAHGTPLQPAPNPQPISHTRLKHNPKSDYAYYIEKADRSTNPGRSHWFKVSSDSMRNQLKGDALKSEILDKLYKKIEKCETVQDLKKEIKAIEKSTDYAILATGQGLITKLSLGLIKTSSVIAFETLCREKMSELKGPGFKP</sequence>
<dbReference type="EMBL" id="JADWVN010000026">
    <property type="protein sequence ID" value="MBL7527381.1"/>
    <property type="molecule type" value="Genomic_DNA"/>
</dbReference>
<dbReference type="RefSeq" id="WP_203112687.1">
    <property type="nucleotide sequence ID" value="NZ_JADOBG010000022.1"/>
</dbReference>
<feature type="domain" description="DrrA phosphatidylinositol 4-phosphate binding" evidence="2">
    <location>
        <begin position="434"/>
        <end position="527"/>
    </location>
</feature>
<organism evidence="3 4">
    <name type="scientific">Legionella bononiensis</name>
    <dbReference type="NCBI Taxonomy" id="2793102"/>
    <lineage>
        <taxon>Bacteria</taxon>
        <taxon>Pseudomonadati</taxon>
        <taxon>Pseudomonadota</taxon>
        <taxon>Gammaproteobacteria</taxon>
        <taxon>Legionellales</taxon>
        <taxon>Legionellaceae</taxon>
        <taxon>Legionella</taxon>
    </lineage>
</organism>
<accession>A0ABS1WDE7</accession>
<dbReference type="InterPro" id="IPR028057">
    <property type="entry name" value="DrrA_P4M"/>
</dbReference>
<dbReference type="InterPro" id="IPR036691">
    <property type="entry name" value="Endo/exonu/phosph_ase_sf"/>
</dbReference>
<gene>
    <name evidence="3" type="ORF">I5282_12475</name>
</gene>
<dbReference type="Proteomes" id="UP000809910">
    <property type="component" value="Unassembled WGS sequence"/>
</dbReference>
<dbReference type="Pfam" id="PF14860">
    <property type="entry name" value="DrrA_P4M"/>
    <property type="match status" value="1"/>
</dbReference>